<dbReference type="Pfam" id="PF19265">
    <property type="entry name" value="DUF5908"/>
    <property type="match status" value="1"/>
</dbReference>
<evidence type="ECO:0000313" key="1">
    <source>
        <dbReference type="EMBL" id="SDZ52365.1"/>
    </source>
</evidence>
<dbReference type="Proteomes" id="UP000199663">
    <property type="component" value="Unassembled WGS sequence"/>
</dbReference>
<reference evidence="1 2" key="1">
    <citation type="submission" date="2016-10" db="EMBL/GenBank/DDBJ databases">
        <authorList>
            <person name="Varghese N."/>
            <person name="Submissions S."/>
        </authorList>
    </citation>
    <scope>NUCLEOTIDE SEQUENCE [LARGE SCALE GENOMIC DNA]</scope>
    <source>
        <strain evidence="1 2">DSM 17997</strain>
    </source>
</reference>
<sequence>MTLIIKELVIKGEVMDRNFPFSESQVDEKVLMEYLAQMKKEIEQDCFEKLLEKLENRSRR</sequence>
<evidence type="ECO:0008006" key="3">
    <source>
        <dbReference type="Google" id="ProtNLM"/>
    </source>
</evidence>
<proteinExistence type="predicted"/>
<comment type="caution">
    <text evidence="1">The sequence shown here is derived from an EMBL/GenBank/DDBJ whole genome shotgun (WGS) entry which is preliminary data.</text>
</comment>
<keyword evidence="2" id="KW-1185">Reference proteome</keyword>
<gene>
    <name evidence="1" type="ORF">SAMN05444412_12019</name>
</gene>
<dbReference type="InterPro" id="IPR045459">
    <property type="entry name" value="DUF5908"/>
</dbReference>
<accession>A0A1H3TRQ3</accession>
<organism evidence="1 2">
    <name type="scientific">Rhodonellum ikkaensis</name>
    <dbReference type="NCBI Taxonomy" id="336829"/>
    <lineage>
        <taxon>Bacteria</taxon>
        <taxon>Pseudomonadati</taxon>
        <taxon>Bacteroidota</taxon>
        <taxon>Cytophagia</taxon>
        <taxon>Cytophagales</taxon>
        <taxon>Cytophagaceae</taxon>
        <taxon>Rhodonellum</taxon>
    </lineage>
</organism>
<name>A0A1H3TRQ3_9BACT</name>
<protein>
    <recommendedName>
        <fullName evidence="3">Phage protein</fullName>
    </recommendedName>
</protein>
<dbReference type="RefSeq" id="WP_019600219.1">
    <property type="nucleotide sequence ID" value="NZ_FNQC01000020.1"/>
</dbReference>
<dbReference type="EMBL" id="FNQC01000020">
    <property type="protein sequence ID" value="SDZ52365.1"/>
    <property type="molecule type" value="Genomic_DNA"/>
</dbReference>
<evidence type="ECO:0000313" key="2">
    <source>
        <dbReference type="Proteomes" id="UP000199663"/>
    </source>
</evidence>